<reference evidence="1 2" key="1">
    <citation type="submission" date="2016-05" db="EMBL/GenBank/DDBJ databases">
        <title>Genomic and physiological characterization of Planctopirus sp. isolated from fresh water lake.</title>
        <authorList>
            <person name="Subhash Y."/>
            <person name="Ramana C."/>
        </authorList>
    </citation>
    <scope>NUCLEOTIDE SEQUENCE [LARGE SCALE GENOMIC DNA]</scope>
    <source>
        <strain evidence="1 2">JC280</strain>
    </source>
</reference>
<proteinExistence type="predicted"/>
<dbReference type="EMBL" id="LYDR01000159">
    <property type="protein sequence ID" value="ODA27868.1"/>
    <property type="molecule type" value="Genomic_DNA"/>
</dbReference>
<evidence type="ECO:0000313" key="2">
    <source>
        <dbReference type="Proteomes" id="UP000094828"/>
    </source>
</evidence>
<sequence length="206" mass="22087">MGHRIDGGGMARMNSTSTLGILALGIAALFSGCSVTDQTVRGQSPYVLADGSPVDQAAILNQERTQAPLIGSAPGYGQHAKAHAKHHDYTLVPGARNHNYGFEGGYYAGNEGYFTGNQGQVYTNHPTYGQGLGHGRGDGCPHCQYGNACPPDGCKRCGKGCGYPHSHHTYRHVWPQNLSYPTGPVPAGMVQYPYYTHRGPTDFFMK</sequence>
<keyword evidence="2" id="KW-1185">Reference proteome</keyword>
<gene>
    <name evidence="1" type="ORF">A6X21_15055</name>
</gene>
<protein>
    <submittedName>
        <fullName evidence="1">Uncharacterized protein</fullName>
    </submittedName>
</protein>
<name>A0A1C3E3P0_9PLAN</name>
<comment type="caution">
    <text evidence="1">The sequence shown here is derived from an EMBL/GenBank/DDBJ whole genome shotgun (WGS) entry which is preliminary data.</text>
</comment>
<dbReference type="PROSITE" id="PS51257">
    <property type="entry name" value="PROKAR_LIPOPROTEIN"/>
    <property type="match status" value="1"/>
</dbReference>
<organism evidence="1 2">
    <name type="scientific">Planctopirus hydrillae</name>
    <dbReference type="NCBI Taxonomy" id="1841610"/>
    <lineage>
        <taxon>Bacteria</taxon>
        <taxon>Pseudomonadati</taxon>
        <taxon>Planctomycetota</taxon>
        <taxon>Planctomycetia</taxon>
        <taxon>Planctomycetales</taxon>
        <taxon>Planctomycetaceae</taxon>
        <taxon>Planctopirus</taxon>
    </lineage>
</organism>
<dbReference type="Proteomes" id="UP000094828">
    <property type="component" value="Unassembled WGS sequence"/>
</dbReference>
<accession>A0A1C3E3P0</accession>
<dbReference type="AlphaFoldDB" id="A0A1C3E3P0"/>
<evidence type="ECO:0000313" key="1">
    <source>
        <dbReference type="EMBL" id="ODA27868.1"/>
    </source>
</evidence>